<feature type="domain" description="Activator of Hsp90 ATPase homologue 1/2-like C-terminal" evidence="2">
    <location>
        <begin position="12"/>
        <end position="65"/>
    </location>
</feature>
<comment type="caution">
    <text evidence="3">The sequence shown here is derived from an EMBL/GenBank/DDBJ whole genome shotgun (WGS) entry which is preliminary data.</text>
</comment>
<dbReference type="RefSeq" id="WP_188744677.1">
    <property type="nucleotide sequence ID" value="NZ_BAABFW010000028.1"/>
</dbReference>
<accession>A0A917PV59</accession>
<reference evidence="3" key="2">
    <citation type="submission" date="2020-09" db="EMBL/GenBank/DDBJ databases">
        <authorList>
            <person name="Sun Q."/>
            <person name="Zhou Y."/>
        </authorList>
    </citation>
    <scope>NUCLEOTIDE SEQUENCE</scope>
    <source>
        <strain evidence="3">CGMCC 1.8984</strain>
    </source>
</reference>
<organism evidence="3 4">
    <name type="scientific">Agromyces bauzanensis</name>
    <dbReference type="NCBI Taxonomy" id="1308924"/>
    <lineage>
        <taxon>Bacteria</taxon>
        <taxon>Bacillati</taxon>
        <taxon>Actinomycetota</taxon>
        <taxon>Actinomycetes</taxon>
        <taxon>Micrococcales</taxon>
        <taxon>Microbacteriaceae</taxon>
        <taxon>Agromyces</taxon>
    </lineage>
</organism>
<evidence type="ECO:0000313" key="3">
    <source>
        <dbReference type="EMBL" id="GGJ93374.1"/>
    </source>
</evidence>
<sequence length="66" mass="7395">MTHYSPMMGQPDEPENYHTLVYTLTPTDAGTHLALTQDGNDSEEQATQFSRNWQSMLDGLKAHVEG</sequence>
<evidence type="ECO:0000259" key="2">
    <source>
        <dbReference type="Pfam" id="PF08327"/>
    </source>
</evidence>
<dbReference type="EMBL" id="BMMD01000033">
    <property type="protein sequence ID" value="GGJ93374.1"/>
    <property type="molecule type" value="Genomic_DNA"/>
</dbReference>
<dbReference type="SUPFAM" id="SSF55961">
    <property type="entry name" value="Bet v1-like"/>
    <property type="match status" value="1"/>
</dbReference>
<dbReference type="AlphaFoldDB" id="A0A917PV59"/>
<comment type="similarity">
    <text evidence="1">Belongs to the AHA1 family.</text>
</comment>
<name>A0A917PV59_9MICO</name>
<reference evidence="3" key="1">
    <citation type="journal article" date="2014" name="Int. J. Syst. Evol. Microbiol.">
        <title>Complete genome sequence of Corynebacterium casei LMG S-19264T (=DSM 44701T), isolated from a smear-ripened cheese.</title>
        <authorList>
            <consortium name="US DOE Joint Genome Institute (JGI-PGF)"/>
            <person name="Walter F."/>
            <person name="Albersmeier A."/>
            <person name="Kalinowski J."/>
            <person name="Ruckert C."/>
        </authorList>
    </citation>
    <scope>NUCLEOTIDE SEQUENCE</scope>
    <source>
        <strain evidence="3">CGMCC 1.8984</strain>
    </source>
</reference>
<gene>
    <name evidence="3" type="ORF">GCM10011372_34840</name>
</gene>
<dbReference type="Proteomes" id="UP000636956">
    <property type="component" value="Unassembled WGS sequence"/>
</dbReference>
<protein>
    <recommendedName>
        <fullName evidence="2">Activator of Hsp90 ATPase homologue 1/2-like C-terminal domain-containing protein</fullName>
    </recommendedName>
</protein>
<evidence type="ECO:0000256" key="1">
    <source>
        <dbReference type="ARBA" id="ARBA00006817"/>
    </source>
</evidence>
<dbReference type="Gene3D" id="3.30.530.20">
    <property type="match status" value="1"/>
</dbReference>
<dbReference type="InterPro" id="IPR023393">
    <property type="entry name" value="START-like_dom_sf"/>
</dbReference>
<dbReference type="Pfam" id="PF08327">
    <property type="entry name" value="AHSA1"/>
    <property type="match status" value="1"/>
</dbReference>
<proteinExistence type="inferred from homology"/>
<dbReference type="InterPro" id="IPR013538">
    <property type="entry name" value="ASHA1/2-like_C"/>
</dbReference>
<evidence type="ECO:0000313" key="4">
    <source>
        <dbReference type="Proteomes" id="UP000636956"/>
    </source>
</evidence>
<keyword evidence="4" id="KW-1185">Reference proteome</keyword>